<dbReference type="EMBL" id="CAXAJV020001293">
    <property type="protein sequence ID" value="CAL7945361.1"/>
    <property type="molecule type" value="Genomic_DNA"/>
</dbReference>
<keyword evidence="5 10" id="KW-0175">Coiled coil</keyword>
<dbReference type="PANTHER" id="PTHR14885">
    <property type="entry name" value="CILIA- AND FLAGELLA-ASSOCIATED PROTEIN 43-RELATED"/>
    <property type="match status" value="1"/>
</dbReference>
<dbReference type="Pfam" id="PF25828">
    <property type="entry name" value="CC_Cfap43"/>
    <property type="match status" value="1"/>
</dbReference>
<keyword evidence="2" id="KW-0963">Cytoplasm</keyword>
<evidence type="ECO:0000256" key="6">
    <source>
        <dbReference type="ARBA" id="ARBA00023212"/>
    </source>
</evidence>
<comment type="caution">
    <text evidence="11">The sequence shown here is derived from an EMBL/GenBank/DDBJ whole genome shotgun (WGS) entry which is preliminary data.</text>
</comment>
<dbReference type="PANTHER" id="PTHR14885:SF1">
    <property type="entry name" value="CILIA- AND FLAGELLA-ASSOCIATED PROTEIN 43"/>
    <property type="match status" value="1"/>
</dbReference>
<reference evidence="11 12" key="1">
    <citation type="submission" date="2024-08" db="EMBL/GenBank/DDBJ databases">
        <authorList>
            <person name="Will J Nash"/>
            <person name="Angela Man"/>
            <person name="Seanna McTaggart"/>
            <person name="Kendall Baker"/>
            <person name="Tom Barker"/>
            <person name="Leah Catchpole"/>
            <person name="Alex Durrant"/>
            <person name="Karim Gharbi"/>
            <person name="Naomi Irish"/>
            <person name="Gemy Kaithakottil"/>
            <person name="Debby Ku"/>
            <person name="Aaliyah Providence"/>
            <person name="Felix Shaw"/>
            <person name="David Swarbreck"/>
            <person name="Chris Watkins"/>
            <person name="Ann M. McCartney"/>
            <person name="Giulio Formenti"/>
            <person name="Alice Mouton"/>
            <person name="Noel Vella"/>
            <person name="Bjorn M von Reumont"/>
            <person name="Adriana Vella"/>
            <person name="Wilfried Haerty"/>
        </authorList>
    </citation>
    <scope>NUCLEOTIDE SEQUENCE [LARGE SCALE GENOMIC DNA]</scope>
</reference>
<evidence type="ECO:0000256" key="2">
    <source>
        <dbReference type="ARBA" id="ARBA00022490"/>
    </source>
</evidence>
<comment type="similarity">
    <text evidence="8">Belongs to the CFAP43 family.</text>
</comment>
<dbReference type="Gene3D" id="2.130.10.10">
    <property type="entry name" value="YVTN repeat-like/Quinoprotein amine dehydrogenase"/>
    <property type="match status" value="2"/>
</dbReference>
<evidence type="ECO:0000256" key="9">
    <source>
        <dbReference type="ARBA" id="ARBA00023662"/>
    </source>
</evidence>
<protein>
    <recommendedName>
        <fullName evidence="9">Cilia- and flagella-associated protein 43</fullName>
    </recommendedName>
</protein>
<comment type="subcellular location">
    <subcellularLocation>
        <location evidence="1">Cytoplasm</location>
        <location evidence="1">Cytoskeleton</location>
        <location evidence="1">Cilium axoneme</location>
    </subcellularLocation>
</comment>
<evidence type="ECO:0000256" key="7">
    <source>
        <dbReference type="ARBA" id="ARBA00023273"/>
    </source>
</evidence>
<dbReference type="SUPFAM" id="SSF50978">
    <property type="entry name" value="WD40 repeat-like"/>
    <property type="match status" value="2"/>
</dbReference>
<gene>
    <name evidence="11" type="ORF">XYLVIOL_LOCUS7167</name>
</gene>
<keyword evidence="3" id="KW-0853">WD repeat</keyword>
<keyword evidence="7" id="KW-0966">Cell projection</keyword>
<keyword evidence="4" id="KW-0677">Repeat</keyword>
<evidence type="ECO:0000256" key="1">
    <source>
        <dbReference type="ARBA" id="ARBA00004430"/>
    </source>
</evidence>
<dbReference type="InterPro" id="IPR036322">
    <property type="entry name" value="WD40_repeat_dom_sf"/>
</dbReference>
<accession>A0ABP1NZZ8</accession>
<organism evidence="11 12">
    <name type="scientific">Xylocopa violacea</name>
    <name type="common">Violet carpenter bee</name>
    <name type="synonym">Apis violacea</name>
    <dbReference type="NCBI Taxonomy" id="135666"/>
    <lineage>
        <taxon>Eukaryota</taxon>
        <taxon>Metazoa</taxon>
        <taxon>Ecdysozoa</taxon>
        <taxon>Arthropoda</taxon>
        <taxon>Hexapoda</taxon>
        <taxon>Insecta</taxon>
        <taxon>Pterygota</taxon>
        <taxon>Neoptera</taxon>
        <taxon>Endopterygota</taxon>
        <taxon>Hymenoptera</taxon>
        <taxon>Apocrita</taxon>
        <taxon>Aculeata</taxon>
        <taxon>Apoidea</taxon>
        <taxon>Anthophila</taxon>
        <taxon>Apidae</taxon>
        <taxon>Xylocopa</taxon>
        <taxon>Xylocopa</taxon>
    </lineage>
</organism>
<evidence type="ECO:0000313" key="12">
    <source>
        <dbReference type="Proteomes" id="UP001642520"/>
    </source>
</evidence>
<dbReference type="InterPro" id="IPR015943">
    <property type="entry name" value="WD40/YVTN_repeat-like_dom_sf"/>
</dbReference>
<proteinExistence type="inferred from homology"/>
<evidence type="ECO:0000313" key="11">
    <source>
        <dbReference type="EMBL" id="CAL7945361.1"/>
    </source>
</evidence>
<keyword evidence="12" id="KW-1185">Reference proteome</keyword>
<evidence type="ECO:0000256" key="4">
    <source>
        <dbReference type="ARBA" id="ARBA00022737"/>
    </source>
</evidence>
<dbReference type="Proteomes" id="UP001642520">
    <property type="component" value="Unassembled WGS sequence"/>
</dbReference>
<evidence type="ECO:0000256" key="5">
    <source>
        <dbReference type="ARBA" id="ARBA00023054"/>
    </source>
</evidence>
<feature type="coiled-coil region" evidence="10">
    <location>
        <begin position="1353"/>
        <end position="1380"/>
    </location>
</feature>
<evidence type="ECO:0000256" key="8">
    <source>
        <dbReference type="ARBA" id="ARBA00023605"/>
    </source>
</evidence>
<sequence>MNHDGWKPGWTRGSKLEEIVWLGKDALAWCSGVHIVFLDIVHKKQSVYWCWDQDTGDGARCLSSHASYPVFAFAERNVSPRILVLAYPSMAKIAECASGCQSGYIATAFAAGDHLVSVGSYSQFPMTIWNWRTGEKVTTVNTTSIRDDVGQILRITQLGPCVVAQMGRTCGKLFTWELDVVLKIAILKDHEIKLPKEVPILWVDWCPTSREPQLAVTDVDGHIYLSNYNGSDVQRIVLSQRCGICVELETPLVSWFREGIVLRTTFCQIRFFARNIRTNLWRKEWYVKSETRPYILLTHPLRNNLFFYYTLEGYLMQVDFPEDSGTPQITKYLDYGATHRFASFVYPWCHHLVVTCDLKELTVLECYEGIPVSTVDPETRGEISSLTSHPDLPLTILGTEHGELILLSLVEPTDPKIVARLRLQRSSLDLIKFSNTGRSLIAAEKRTGDCYVVSLQRERMYTVQSLVKVRRAIADLLIFEGHRRLRILVLYVAVKQYDVGQQLYVFEVLEDQNLVSEFIHILKLPGVYRSLWQVPGNPTVLVGSPYLTRQLRVHRLQDFKLVTLEDALLTGHHVKLARLFVDRSWITTTALDGLVLVRDKTVRLAVAHIMTHHRSDWGSVRAMANRQGDLIVCLGYNGSLIATKATAVNKKEHSESTTASSKDQHRACKVEHGLYEKMLKKIASDYASLDHAIHESLTRPTYEFPDPKDGDKTWTEWREDEQIREEEVKYREEKAAILKDFEVLRGKVKQLLDANEASPEIEKLPVSAFDLDIKGRDQKLKAGRDVCENLHLELEHNIFEMQRVAKWIKEAFWDPQTVIGKCMFAIFGSAVVTNYPAVAGEPHAEDHVNWADFCKKTAYSILEDDRFEPWKTYTNEQLEVELNKKMKLHRGEERRIDRLLDFDDDEDESIVDVDVDVQKALHGTTTHRFVEPSHYYPQVGYYGFSQVMINSRLMAHDSEKLRAYFNSEFDEVYSMKERETSVIRERIDRIRYIDSELRSMFSQRVPYIPADPKWHWQERPETIIKVQKHEVQAKPYVSPSQQELLDKQAAEEERIRQLLLADDFRERALMAMMDGVLEVRWEDTIKIDVPKPACMLEKKPEDYTAEDVHAVKQYEKDVQFLTEERERYKRMLEAEYGKVMGLLNDGIDRFNGKLEELFYLKLNVEAAVNQLSLRYIRGWLLIRNQRKCLEKEDELKKRISEKEQYRKVVDEQLQALRHKHDDMVSKQTTLVNKDKAMAKRFRAEFPYLNKLNIELLERQYARRPRTNLRNLQASDFLDLASQVATRTPCVYLPTECKDYARVLHNLEVRPATLPPTIESHHWEQLIRVRRNKIESELKVRGKQKSITDLADLILAFEEKAEKCKRDVEDAKKSLLDLRKRCSIEELNVEFQLVLKMGQVEVDLERDAMDSENAIFIPNAEIENVNKLIRAAGKCKLDALSRLLSFQRGTLLKEWKHECEKKRLGDLEEDLRFLESVTVTKEMQRYLKRKAMGLPDDKTPQQLSDDIAAITRRCEEVVGDHRARLEAIQKEIAAVRCRNERLDRQILEMNVERCEMEQRRDLIGEERQREHAEWKLRMVMHRSELIKKLQDNYAELLELQTEHELLRLKRYPTLHFRMLEDKDGDEEGRKGEPRTRPC</sequence>
<evidence type="ECO:0000256" key="3">
    <source>
        <dbReference type="ARBA" id="ARBA00022574"/>
    </source>
</evidence>
<evidence type="ECO:0000256" key="10">
    <source>
        <dbReference type="SAM" id="Coils"/>
    </source>
</evidence>
<name>A0ABP1NZZ8_XYLVO</name>
<keyword evidence="6" id="KW-0206">Cytoskeleton</keyword>